<dbReference type="AlphaFoldDB" id="A0A0D6LX39"/>
<evidence type="ECO:0000259" key="2">
    <source>
        <dbReference type="SMART" id="SM00329"/>
    </source>
</evidence>
<dbReference type="GO" id="GO:0005615">
    <property type="term" value="C:extracellular space"/>
    <property type="evidence" value="ECO:0007669"/>
    <property type="project" value="TreeGrafter"/>
</dbReference>
<dbReference type="PANTHER" id="PTHR10504:SF134">
    <property type="entry name" value="BPI2 DOMAIN-CONTAINING PROTEIN"/>
    <property type="match status" value="1"/>
</dbReference>
<dbReference type="InterPro" id="IPR032942">
    <property type="entry name" value="BPI/LBP/Plunc"/>
</dbReference>
<keyword evidence="4" id="KW-1185">Reference proteome</keyword>
<name>A0A0D6LX39_9BILA</name>
<dbReference type="EMBL" id="KE124933">
    <property type="protein sequence ID" value="EPB74671.1"/>
    <property type="molecule type" value="Genomic_DNA"/>
</dbReference>
<evidence type="ECO:0000256" key="1">
    <source>
        <dbReference type="SAM" id="MobiDB-lite"/>
    </source>
</evidence>
<evidence type="ECO:0000313" key="4">
    <source>
        <dbReference type="Proteomes" id="UP000054495"/>
    </source>
</evidence>
<organism evidence="3 4">
    <name type="scientific">Ancylostoma ceylanicum</name>
    <dbReference type="NCBI Taxonomy" id="53326"/>
    <lineage>
        <taxon>Eukaryota</taxon>
        <taxon>Metazoa</taxon>
        <taxon>Ecdysozoa</taxon>
        <taxon>Nematoda</taxon>
        <taxon>Chromadorea</taxon>
        <taxon>Rhabditida</taxon>
        <taxon>Rhabditina</taxon>
        <taxon>Rhabditomorpha</taxon>
        <taxon>Strongyloidea</taxon>
        <taxon>Ancylostomatidae</taxon>
        <taxon>Ancylostomatinae</taxon>
        <taxon>Ancylostoma</taxon>
    </lineage>
</organism>
<proteinExistence type="predicted"/>
<reference evidence="3 4" key="1">
    <citation type="submission" date="2013-05" db="EMBL/GenBank/DDBJ databases">
        <title>Draft genome of the parasitic nematode Anyclostoma ceylanicum.</title>
        <authorList>
            <person name="Mitreva M."/>
        </authorList>
    </citation>
    <scope>NUCLEOTIDE SEQUENCE [LARGE SCALE GENOMIC DNA]</scope>
</reference>
<dbReference type="GO" id="GO:0008289">
    <property type="term" value="F:lipid binding"/>
    <property type="evidence" value="ECO:0007669"/>
    <property type="project" value="InterPro"/>
</dbReference>
<sequence>MRVSVSAYLDIQKSVNDEPYLRMLNCQIDGGFIETRVANMGLFTDTVNTKYREAMSSQSKQQLEEAICENMYRLTQQHFSSRLSKLPPQSSAGGKLEVDSEAVRTKRAASDDYYDEVESSKKKLTAGETPSAPMIDADTAAKSRPEGSRKISFTTRDITHFFNVERLRHLMVDLTLLDASATRDDFTVGMSGQVSSTKIADASPYRVPFPFRLPRNLQRRMAEIVISEFTANSMLYFAHRTNSLLFHVDSRSPGVGSLLKTTCTVDEVCLSDQVEEVGNEYPGKSLELIIRTTSAPVMTFQQDSIKLSMDGRCLFFLEGTRQKVGVIPFSAEVQIGLETNKLACASSDDQYLGRVSITKLTFNDGIEFFRLTADDLDGLRKTTKTALENMANAVLGAGIPLSPSPSNSPLHLSAMHVSVLPGVVLLQANVDLYSTFYNHSI</sequence>
<evidence type="ECO:0000313" key="3">
    <source>
        <dbReference type="EMBL" id="EPB74671.1"/>
    </source>
</evidence>
<dbReference type="PANTHER" id="PTHR10504">
    <property type="entry name" value="BACTERICIDAL PERMEABILITY-INCREASING BPI PROTEIN-RELATED"/>
    <property type="match status" value="1"/>
</dbReference>
<protein>
    <submittedName>
        <fullName evidence="3">LBP / BPI / CETP family protein</fullName>
    </submittedName>
</protein>
<dbReference type="Proteomes" id="UP000054495">
    <property type="component" value="Unassembled WGS sequence"/>
</dbReference>
<feature type="region of interest" description="Disordered" evidence="1">
    <location>
        <begin position="79"/>
        <end position="103"/>
    </location>
</feature>
<feature type="compositionally biased region" description="Polar residues" evidence="1">
    <location>
        <begin position="79"/>
        <end position="92"/>
    </location>
</feature>
<dbReference type="Pfam" id="PF02886">
    <property type="entry name" value="LBP_BPI_CETP_C"/>
    <property type="match status" value="1"/>
</dbReference>
<feature type="region of interest" description="Disordered" evidence="1">
    <location>
        <begin position="117"/>
        <end position="148"/>
    </location>
</feature>
<feature type="compositionally biased region" description="Basic and acidic residues" evidence="1">
    <location>
        <begin position="139"/>
        <end position="148"/>
    </location>
</feature>
<accession>A0A0D6LX39</accession>
<dbReference type="SMART" id="SM00329">
    <property type="entry name" value="BPI2"/>
    <property type="match status" value="1"/>
</dbReference>
<dbReference type="SUPFAM" id="SSF55394">
    <property type="entry name" value="Bactericidal permeability-increasing protein, BPI"/>
    <property type="match status" value="1"/>
</dbReference>
<dbReference type="InterPro" id="IPR001124">
    <property type="entry name" value="Lipid-bd_serum_glycop_C"/>
</dbReference>
<gene>
    <name evidence="3" type="ORF">ANCCEY_06249</name>
</gene>
<dbReference type="Gene3D" id="3.15.20.10">
    <property type="entry name" value="Bactericidal permeability-increasing protein, domain 2"/>
    <property type="match status" value="1"/>
</dbReference>
<feature type="domain" description="Lipid-binding serum glycoprotein C-terminal" evidence="2">
    <location>
        <begin position="216"/>
        <end position="428"/>
    </location>
</feature>
<dbReference type="InterPro" id="IPR017943">
    <property type="entry name" value="Bactericidal_perm-incr_a/b_dom"/>
</dbReference>